<feature type="chain" id="PRO_5012161062" evidence="1">
    <location>
        <begin position="28"/>
        <end position="264"/>
    </location>
</feature>
<sequence>MKKRIVEILIAASLSCIFAACSSPTNGETGGTDCPDCGGFGKKSSSSNVPMSSSDGVEISSSSNALMISWIKTGKFWISQTEITQADYRTLMGTLPQQMTKSVGDSFPVANVSWYEAILFANALSKYLGLDTAFSYTLRGVGNKLGGLKINDRVSAVRLPSREEWEFAARAGSTGNYYWGANPARDYAQYNNLTDGYQKIAQKKPNAWELYDVCGNVAEWALDTALHGGAWNSVAKELAFSASEKKLPDFASNTSGFRVVWIGE</sequence>
<dbReference type="PANTHER" id="PTHR23150">
    <property type="entry name" value="SULFATASE MODIFYING FACTOR 1, 2"/>
    <property type="match status" value="1"/>
</dbReference>
<protein>
    <submittedName>
        <fullName evidence="3">Formylglycine-generating enzyme, required for sulfatase activity, contains SUMF1/FGE domain</fullName>
    </submittedName>
</protein>
<dbReference type="AlphaFoldDB" id="A0A1M6UE77"/>
<accession>A0A1M6UE77</accession>
<feature type="signal peptide" evidence="1">
    <location>
        <begin position="1"/>
        <end position="27"/>
    </location>
</feature>
<dbReference type="GO" id="GO:0120147">
    <property type="term" value="F:formylglycine-generating oxidase activity"/>
    <property type="evidence" value="ECO:0007669"/>
    <property type="project" value="TreeGrafter"/>
</dbReference>
<evidence type="ECO:0000313" key="4">
    <source>
        <dbReference type="Proteomes" id="UP000184275"/>
    </source>
</evidence>
<dbReference type="EMBL" id="FRAW01000013">
    <property type="protein sequence ID" value="SHK67358.1"/>
    <property type="molecule type" value="Genomic_DNA"/>
</dbReference>
<name>A0A1M6UE77_9BACT</name>
<reference evidence="4" key="1">
    <citation type="submission" date="2016-11" db="EMBL/GenBank/DDBJ databases">
        <authorList>
            <person name="Varghese N."/>
            <person name="Submissions S."/>
        </authorList>
    </citation>
    <scope>NUCLEOTIDE SEQUENCE [LARGE SCALE GENOMIC DNA]</scope>
    <source>
        <strain evidence="4">UWOS</strain>
    </source>
</reference>
<evidence type="ECO:0000313" key="3">
    <source>
        <dbReference type="EMBL" id="SHK67358.1"/>
    </source>
</evidence>
<dbReference type="InterPro" id="IPR016187">
    <property type="entry name" value="CTDL_fold"/>
</dbReference>
<keyword evidence="1" id="KW-0732">Signal</keyword>
<dbReference type="InterPro" id="IPR042095">
    <property type="entry name" value="SUMF_sf"/>
</dbReference>
<dbReference type="Gene3D" id="3.90.1580.10">
    <property type="entry name" value="paralog of FGE (formylglycine-generating enzyme)"/>
    <property type="match status" value="1"/>
</dbReference>
<feature type="domain" description="Sulfatase-modifying factor enzyme-like" evidence="2">
    <location>
        <begin position="62"/>
        <end position="260"/>
    </location>
</feature>
<dbReference type="InterPro" id="IPR051043">
    <property type="entry name" value="Sulfatase_Mod_Factor_Kinase"/>
</dbReference>
<organism evidence="3 4">
    <name type="scientific">Fibrobacter intestinalis</name>
    <dbReference type="NCBI Taxonomy" id="28122"/>
    <lineage>
        <taxon>Bacteria</taxon>
        <taxon>Pseudomonadati</taxon>
        <taxon>Fibrobacterota</taxon>
        <taxon>Fibrobacteria</taxon>
        <taxon>Fibrobacterales</taxon>
        <taxon>Fibrobacteraceae</taxon>
        <taxon>Fibrobacter</taxon>
    </lineage>
</organism>
<dbReference type="Proteomes" id="UP000184275">
    <property type="component" value="Unassembled WGS sequence"/>
</dbReference>
<dbReference type="InterPro" id="IPR005532">
    <property type="entry name" value="SUMF_dom"/>
</dbReference>
<evidence type="ECO:0000256" key="1">
    <source>
        <dbReference type="SAM" id="SignalP"/>
    </source>
</evidence>
<dbReference type="PROSITE" id="PS51257">
    <property type="entry name" value="PROKAR_LIPOPROTEIN"/>
    <property type="match status" value="1"/>
</dbReference>
<proteinExistence type="predicted"/>
<gene>
    <name evidence="3" type="ORF">SAMN05720469_11366</name>
</gene>
<dbReference type="SUPFAM" id="SSF56436">
    <property type="entry name" value="C-type lectin-like"/>
    <property type="match status" value="1"/>
</dbReference>
<evidence type="ECO:0000259" key="2">
    <source>
        <dbReference type="Pfam" id="PF03781"/>
    </source>
</evidence>
<dbReference type="PANTHER" id="PTHR23150:SF19">
    <property type="entry name" value="FORMYLGLYCINE-GENERATING ENZYME"/>
    <property type="match status" value="1"/>
</dbReference>
<dbReference type="Pfam" id="PF03781">
    <property type="entry name" value="FGE-sulfatase"/>
    <property type="match status" value="1"/>
</dbReference>
<dbReference type="RefSeq" id="WP_073304172.1">
    <property type="nucleotide sequence ID" value="NZ_FRAW01000013.1"/>
</dbReference>
<keyword evidence="4" id="KW-1185">Reference proteome</keyword>